<dbReference type="Gene3D" id="1.20.1250.20">
    <property type="entry name" value="MFS general substrate transporter like domains"/>
    <property type="match status" value="1"/>
</dbReference>
<dbReference type="PANTHER" id="PTHR23530:SF1">
    <property type="entry name" value="PERMEASE, MAJOR FACILITATOR SUPERFAMILY-RELATED"/>
    <property type="match status" value="1"/>
</dbReference>
<feature type="transmembrane region" description="Helical" evidence="1">
    <location>
        <begin position="131"/>
        <end position="155"/>
    </location>
</feature>
<feature type="transmembrane region" description="Helical" evidence="1">
    <location>
        <begin position="32"/>
        <end position="55"/>
    </location>
</feature>
<keyword evidence="3" id="KW-1185">Reference proteome</keyword>
<dbReference type="SUPFAM" id="SSF103473">
    <property type="entry name" value="MFS general substrate transporter"/>
    <property type="match status" value="1"/>
</dbReference>
<feature type="transmembrane region" description="Helical" evidence="1">
    <location>
        <begin position="236"/>
        <end position="255"/>
    </location>
</feature>
<feature type="transmembrane region" description="Helical" evidence="1">
    <location>
        <begin position="7"/>
        <end position="26"/>
    </location>
</feature>
<gene>
    <name evidence="2" type="ORF">A7979_02445</name>
</gene>
<evidence type="ECO:0000313" key="2">
    <source>
        <dbReference type="EMBL" id="ORC18876.1"/>
    </source>
</evidence>
<evidence type="ECO:0000313" key="3">
    <source>
        <dbReference type="Proteomes" id="UP000192359"/>
    </source>
</evidence>
<feature type="transmembrane region" description="Helical" evidence="1">
    <location>
        <begin position="267"/>
        <end position="284"/>
    </location>
</feature>
<dbReference type="InterPro" id="IPR053160">
    <property type="entry name" value="MFS_DHA3_Transporter"/>
</dbReference>
<accession>A0A1Y1RQV7</accession>
<reference evidence="2 3" key="1">
    <citation type="submission" date="2016-05" db="EMBL/GenBank/DDBJ databases">
        <title>Draft genome sequence of a porcine commensal Rothia nasimurium.</title>
        <authorList>
            <person name="Gaiser R.A."/>
            <person name="Van Baarlen P."/>
            <person name="Wells J.M."/>
        </authorList>
    </citation>
    <scope>NUCLEOTIDE SEQUENCE [LARGE SCALE GENOMIC DNA]</scope>
    <source>
        <strain evidence="2 3">PT-32</strain>
    </source>
</reference>
<keyword evidence="1" id="KW-0472">Membrane</keyword>
<keyword evidence="1" id="KW-1133">Transmembrane helix</keyword>
<feature type="transmembrane region" description="Helical" evidence="1">
    <location>
        <begin position="354"/>
        <end position="376"/>
    </location>
</feature>
<sequence length="380" mass="40223">MIKHTGIGIWVFLALSGIGIGAFSAFDNFYFYSIGYPAAVIGALIATFNISVALAEIPSAIIFDRKSHWVAIQVGNALRFLGLVIFFLALGLVGDFSAEFLTGVGAAAMSGTSVAYVLNRLGTVSDYERRRAIGAITVLGAATSLLGGAIGLIGFSHNPRFIWAIGALFMAGAGIAFFFGRPSKYYASGHSQEPLREYLGGLYAISRHPRAWLSICADAALVAPFLLWQLRLGDTSLTAVLLGFAVMKIAGVVGGQFIGHRKVSRNILYWLVPFNILAIFGFAAFENVGLIVLCFGFHVLFHIATSVYCQSEFQLVVAASQRAGASSIVSLLSSFVAGAAAILVGWLADAGGSLLASTPSMVLYGCVALIAFRLHFIKGV</sequence>
<evidence type="ECO:0008006" key="4">
    <source>
        <dbReference type="Google" id="ProtNLM"/>
    </source>
</evidence>
<name>A0A1Y1RQV7_9MICC</name>
<comment type="caution">
    <text evidence="2">The sequence shown here is derived from an EMBL/GenBank/DDBJ whole genome shotgun (WGS) entry which is preliminary data.</text>
</comment>
<keyword evidence="1" id="KW-0812">Transmembrane</keyword>
<feature type="transmembrane region" description="Helical" evidence="1">
    <location>
        <begin position="76"/>
        <end position="94"/>
    </location>
</feature>
<feature type="transmembrane region" description="Helical" evidence="1">
    <location>
        <begin position="100"/>
        <end position="119"/>
    </location>
</feature>
<feature type="transmembrane region" description="Helical" evidence="1">
    <location>
        <begin position="328"/>
        <end position="348"/>
    </location>
</feature>
<dbReference type="AlphaFoldDB" id="A0A1Y1RQV7"/>
<dbReference type="Proteomes" id="UP000192359">
    <property type="component" value="Unassembled WGS sequence"/>
</dbReference>
<dbReference type="OrthoDB" id="5118341at2"/>
<feature type="transmembrane region" description="Helical" evidence="1">
    <location>
        <begin position="211"/>
        <end position="230"/>
    </location>
</feature>
<dbReference type="RefSeq" id="WP_083091740.1">
    <property type="nucleotide sequence ID" value="NZ_LXWF01000022.1"/>
</dbReference>
<dbReference type="InterPro" id="IPR036259">
    <property type="entry name" value="MFS_trans_sf"/>
</dbReference>
<feature type="transmembrane region" description="Helical" evidence="1">
    <location>
        <begin position="161"/>
        <end position="180"/>
    </location>
</feature>
<dbReference type="EMBL" id="LXWF01000022">
    <property type="protein sequence ID" value="ORC18876.1"/>
    <property type="molecule type" value="Genomic_DNA"/>
</dbReference>
<dbReference type="PANTHER" id="PTHR23530">
    <property type="entry name" value="TRANSPORT PROTEIN-RELATED"/>
    <property type="match status" value="1"/>
</dbReference>
<evidence type="ECO:0000256" key="1">
    <source>
        <dbReference type="SAM" id="Phobius"/>
    </source>
</evidence>
<organism evidence="2 3">
    <name type="scientific">Rothia nasimurium</name>
    <dbReference type="NCBI Taxonomy" id="85336"/>
    <lineage>
        <taxon>Bacteria</taxon>
        <taxon>Bacillati</taxon>
        <taxon>Actinomycetota</taxon>
        <taxon>Actinomycetes</taxon>
        <taxon>Micrococcales</taxon>
        <taxon>Micrococcaceae</taxon>
        <taxon>Rothia</taxon>
    </lineage>
</organism>
<protein>
    <recommendedName>
        <fullName evidence="4">MFS transporter</fullName>
    </recommendedName>
</protein>
<proteinExistence type="predicted"/>
<feature type="transmembrane region" description="Helical" evidence="1">
    <location>
        <begin position="290"/>
        <end position="308"/>
    </location>
</feature>